<dbReference type="Proteomes" id="UP000823913">
    <property type="component" value="Unassembled WGS sequence"/>
</dbReference>
<dbReference type="InterPro" id="IPR036388">
    <property type="entry name" value="WH-like_DNA-bd_sf"/>
</dbReference>
<dbReference type="SUPFAM" id="SSF47979">
    <property type="entry name" value="Iron-dependent repressor protein, dimerization domain"/>
    <property type="match status" value="1"/>
</dbReference>
<evidence type="ECO:0000256" key="2">
    <source>
        <dbReference type="ARBA" id="ARBA00023015"/>
    </source>
</evidence>
<dbReference type="SMART" id="SM00529">
    <property type="entry name" value="HTH_DTXR"/>
    <property type="match status" value="1"/>
</dbReference>
<dbReference type="InterPro" id="IPR050536">
    <property type="entry name" value="DtxR_MntR_Metal-Reg"/>
</dbReference>
<dbReference type="GO" id="GO:0003677">
    <property type="term" value="F:DNA binding"/>
    <property type="evidence" value="ECO:0007669"/>
    <property type="project" value="UniProtKB-KW"/>
</dbReference>
<sequence>MKINNRSSEDYLEAILLLSRELQFVHRIDIARKMGVSQPAVQKAIKILIDGGYITTDGMHIYLTESGKNYAGSVYNRHCVIRTFLLLHGVNKDDADRDACELEHVVSDATFSMMEDYVSKNAQQS</sequence>
<dbReference type="PROSITE" id="PS50944">
    <property type="entry name" value="HTH_DTXR"/>
    <property type="match status" value="1"/>
</dbReference>
<evidence type="ECO:0000313" key="6">
    <source>
        <dbReference type="EMBL" id="HIR66522.1"/>
    </source>
</evidence>
<keyword evidence="3" id="KW-0238">DNA-binding</keyword>
<evidence type="ECO:0000259" key="5">
    <source>
        <dbReference type="PROSITE" id="PS50944"/>
    </source>
</evidence>
<reference evidence="6" key="1">
    <citation type="submission" date="2020-10" db="EMBL/GenBank/DDBJ databases">
        <authorList>
            <person name="Gilroy R."/>
        </authorList>
    </citation>
    <scope>NUCLEOTIDE SEQUENCE</scope>
    <source>
        <strain evidence="6">ChiW16-3235</strain>
    </source>
</reference>
<dbReference type="GO" id="GO:0046983">
    <property type="term" value="F:protein dimerization activity"/>
    <property type="evidence" value="ECO:0007669"/>
    <property type="project" value="InterPro"/>
</dbReference>
<dbReference type="InterPro" id="IPR022689">
    <property type="entry name" value="Iron_dep_repressor"/>
</dbReference>
<keyword evidence="4" id="KW-0804">Transcription</keyword>
<dbReference type="AlphaFoldDB" id="A0A9D1E4V3"/>
<dbReference type="InterPro" id="IPR001367">
    <property type="entry name" value="Fe_dep_repressor"/>
</dbReference>
<evidence type="ECO:0000256" key="3">
    <source>
        <dbReference type="ARBA" id="ARBA00023125"/>
    </source>
</evidence>
<dbReference type="Pfam" id="PF02742">
    <property type="entry name" value="Fe_dep_repr_C"/>
    <property type="match status" value="1"/>
</dbReference>
<name>A0A9D1E4V3_9FIRM</name>
<evidence type="ECO:0000256" key="1">
    <source>
        <dbReference type="ARBA" id="ARBA00007871"/>
    </source>
</evidence>
<keyword evidence="2" id="KW-0805">Transcription regulation</keyword>
<dbReference type="Gene3D" id="1.10.10.10">
    <property type="entry name" value="Winged helix-like DNA-binding domain superfamily/Winged helix DNA-binding domain"/>
    <property type="match status" value="1"/>
</dbReference>
<dbReference type="Gene3D" id="1.10.60.10">
    <property type="entry name" value="Iron dependent repressor, metal binding and dimerisation domain"/>
    <property type="match status" value="1"/>
</dbReference>
<comment type="caution">
    <text evidence="6">The sequence shown here is derived from an EMBL/GenBank/DDBJ whole genome shotgun (WGS) entry which is preliminary data.</text>
</comment>
<evidence type="ECO:0000256" key="4">
    <source>
        <dbReference type="ARBA" id="ARBA00023163"/>
    </source>
</evidence>
<organism evidence="6 7">
    <name type="scientific">Candidatus Coproplasma avicola</name>
    <dbReference type="NCBI Taxonomy" id="2840744"/>
    <lineage>
        <taxon>Bacteria</taxon>
        <taxon>Bacillati</taxon>
        <taxon>Bacillota</taxon>
        <taxon>Clostridia</taxon>
        <taxon>Eubacteriales</taxon>
        <taxon>Candidatus Coproplasma</taxon>
    </lineage>
</organism>
<dbReference type="Pfam" id="PF01325">
    <property type="entry name" value="Fe_dep_repress"/>
    <property type="match status" value="1"/>
</dbReference>
<comment type="similarity">
    <text evidence="1">Belongs to the DtxR/MntR family.</text>
</comment>
<accession>A0A9D1E4V3</accession>
<evidence type="ECO:0000313" key="7">
    <source>
        <dbReference type="Proteomes" id="UP000823913"/>
    </source>
</evidence>
<dbReference type="SUPFAM" id="SSF46785">
    <property type="entry name" value="Winged helix' DNA-binding domain"/>
    <property type="match status" value="1"/>
</dbReference>
<reference evidence="6" key="2">
    <citation type="journal article" date="2021" name="PeerJ">
        <title>Extensive microbial diversity within the chicken gut microbiome revealed by metagenomics and culture.</title>
        <authorList>
            <person name="Gilroy R."/>
            <person name="Ravi A."/>
            <person name="Getino M."/>
            <person name="Pursley I."/>
            <person name="Horton D.L."/>
            <person name="Alikhan N.F."/>
            <person name="Baker D."/>
            <person name="Gharbi K."/>
            <person name="Hall N."/>
            <person name="Watson M."/>
            <person name="Adriaenssens E.M."/>
            <person name="Foster-Nyarko E."/>
            <person name="Jarju S."/>
            <person name="Secka A."/>
            <person name="Antonio M."/>
            <person name="Oren A."/>
            <person name="Chaudhuri R.R."/>
            <person name="La Ragione R."/>
            <person name="Hildebrand F."/>
            <person name="Pallen M.J."/>
        </authorList>
    </citation>
    <scope>NUCLEOTIDE SEQUENCE</scope>
    <source>
        <strain evidence="6">ChiW16-3235</strain>
    </source>
</reference>
<dbReference type="PANTHER" id="PTHR33238:SF7">
    <property type="entry name" value="IRON-DEPENDENT TRANSCRIPTIONAL REGULATOR"/>
    <property type="match status" value="1"/>
</dbReference>
<proteinExistence type="inferred from homology"/>
<dbReference type="InterPro" id="IPR036390">
    <property type="entry name" value="WH_DNA-bd_sf"/>
</dbReference>
<protein>
    <submittedName>
        <fullName evidence="6">Metal-dependent transcriptional regulator</fullName>
    </submittedName>
</protein>
<dbReference type="InterPro" id="IPR036421">
    <property type="entry name" value="Fe_dep_repressor_sf"/>
</dbReference>
<feature type="domain" description="HTH dtxR-type" evidence="5">
    <location>
        <begin position="1"/>
        <end position="64"/>
    </location>
</feature>
<dbReference type="GO" id="GO:0046914">
    <property type="term" value="F:transition metal ion binding"/>
    <property type="evidence" value="ECO:0007669"/>
    <property type="project" value="InterPro"/>
</dbReference>
<dbReference type="GO" id="GO:0003700">
    <property type="term" value="F:DNA-binding transcription factor activity"/>
    <property type="evidence" value="ECO:0007669"/>
    <property type="project" value="InterPro"/>
</dbReference>
<dbReference type="EMBL" id="DVHK01000012">
    <property type="protein sequence ID" value="HIR66522.1"/>
    <property type="molecule type" value="Genomic_DNA"/>
</dbReference>
<dbReference type="PANTHER" id="PTHR33238">
    <property type="entry name" value="IRON (METAL) DEPENDENT REPRESSOR, DTXR FAMILY"/>
    <property type="match status" value="1"/>
</dbReference>
<dbReference type="InterPro" id="IPR022687">
    <property type="entry name" value="HTH_DTXR"/>
</dbReference>
<gene>
    <name evidence="6" type="ORF">IAB94_00565</name>
</gene>